<organism evidence="1 2">
    <name type="scientific">Gordonia insulae</name>
    <dbReference type="NCBI Taxonomy" id="2420509"/>
    <lineage>
        <taxon>Bacteria</taxon>
        <taxon>Bacillati</taxon>
        <taxon>Actinomycetota</taxon>
        <taxon>Actinomycetes</taxon>
        <taxon>Mycobacteriales</taxon>
        <taxon>Gordoniaceae</taxon>
        <taxon>Gordonia</taxon>
    </lineage>
</organism>
<dbReference type="EMBL" id="CP033972">
    <property type="protein sequence ID" value="AZG43913.1"/>
    <property type="molecule type" value="Genomic_DNA"/>
</dbReference>
<dbReference type="KEGG" id="gom:D7316_00488"/>
<keyword evidence="2" id="KW-1185">Reference proteome</keyword>
<name>A0A3G8JFX2_9ACTN</name>
<reference evidence="1 2" key="1">
    <citation type="submission" date="2018-11" db="EMBL/GenBank/DDBJ databases">
        <title>Gordonia insulae sp. nov., isolated from an island soil.</title>
        <authorList>
            <person name="Kim Y.S."/>
            <person name="Kim S.B."/>
        </authorList>
    </citation>
    <scope>NUCLEOTIDE SEQUENCE [LARGE SCALE GENOMIC DNA]</scope>
    <source>
        <strain evidence="1 2">MMS17-SY073</strain>
    </source>
</reference>
<dbReference type="AlphaFoldDB" id="A0A3G8JFX2"/>
<dbReference type="RefSeq" id="WP_197718168.1">
    <property type="nucleotide sequence ID" value="NZ_CP033972.1"/>
</dbReference>
<evidence type="ECO:0000313" key="2">
    <source>
        <dbReference type="Proteomes" id="UP000271469"/>
    </source>
</evidence>
<gene>
    <name evidence="1" type="ORF">D7316_00488</name>
</gene>
<protein>
    <submittedName>
        <fullName evidence="1">Uncharacterized protein</fullName>
    </submittedName>
</protein>
<evidence type="ECO:0000313" key="1">
    <source>
        <dbReference type="EMBL" id="AZG43913.1"/>
    </source>
</evidence>
<accession>A0A3G8JFX2</accession>
<dbReference type="Proteomes" id="UP000271469">
    <property type="component" value="Chromosome"/>
</dbReference>
<sequence>MDGDPEGDASRLQARLLIVELERAADAIVEQLESGNPRASDAGVRRAELYEARAHIRRLQERYGLSAIATRPDAGARRPDRP</sequence>
<proteinExistence type="predicted"/>